<dbReference type="Pfam" id="PF03968">
    <property type="entry name" value="LptD_N"/>
    <property type="match status" value="1"/>
</dbReference>
<sequence length="161" mass="17633">MKGYLIILFFITGTANSSEVISNKYYTIDSDNQLMLSNGNIKAFGHVHAVSGDMNIDAEEAIYHRENPNDTYITATGNPIKYNGVTEDGKPFSGSSKKLKYTPETGEVILTDEAFVQQKGNTLSAAVITYNTITKKMIASSAPGKRVKSVIYPDKVPQTKK</sequence>
<evidence type="ECO:0000256" key="2">
    <source>
        <dbReference type="ARBA" id="ARBA00022729"/>
    </source>
</evidence>
<dbReference type="InterPro" id="IPR052037">
    <property type="entry name" value="LPS_export_LptA"/>
</dbReference>
<keyword evidence="1" id="KW-0813">Transport</keyword>
<evidence type="ECO:0000259" key="4">
    <source>
        <dbReference type="Pfam" id="PF03968"/>
    </source>
</evidence>
<proteinExistence type="predicted"/>
<accession>A0A1H9N6D0</accession>
<feature type="domain" description="Organic solvent tolerance-like N-terminal" evidence="4">
    <location>
        <begin position="28"/>
        <end position="135"/>
    </location>
</feature>
<keyword evidence="2" id="KW-0732">Signal</keyword>
<keyword evidence="3" id="KW-0574">Periplasm</keyword>
<dbReference type="STRING" id="988801.SAMN05216522_1262"/>
<dbReference type="GO" id="GO:0015920">
    <property type="term" value="P:lipopolysaccharide transport"/>
    <property type="evidence" value="ECO:0007669"/>
    <property type="project" value="InterPro"/>
</dbReference>
<dbReference type="NCBIfam" id="TIGR03002">
    <property type="entry name" value="outer_YhbN_LptA"/>
    <property type="match status" value="1"/>
</dbReference>
<dbReference type="InterPro" id="IPR005653">
    <property type="entry name" value="OstA-like_N"/>
</dbReference>
<keyword evidence="6" id="KW-1185">Reference proteome</keyword>
<dbReference type="RefSeq" id="WP_092678554.1">
    <property type="nucleotide sequence ID" value="NZ_FOGC01000026.1"/>
</dbReference>
<dbReference type="PANTHER" id="PTHR36504:SF1">
    <property type="entry name" value="LIPOPOLYSACCHARIDE EXPORT SYSTEM PROTEIN LPTA"/>
    <property type="match status" value="1"/>
</dbReference>
<dbReference type="GO" id="GO:0017089">
    <property type="term" value="F:glycolipid transfer activity"/>
    <property type="evidence" value="ECO:0007669"/>
    <property type="project" value="TreeGrafter"/>
</dbReference>
<dbReference type="GO" id="GO:0030288">
    <property type="term" value="C:outer membrane-bounded periplasmic space"/>
    <property type="evidence" value="ECO:0007669"/>
    <property type="project" value="TreeGrafter"/>
</dbReference>
<name>A0A1H9N6D0_9GAMM</name>
<dbReference type="Gene3D" id="2.60.450.10">
    <property type="entry name" value="Lipopolysaccharide (LPS) transport protein A like domain"/>
    <property type="match status" value="1"/>
</dbReference>
<dbReference type="OrthoDB" id="6627711at2"/>
<evidence type="ECO:0000313" key="6">
    <source>
        <dbReference type="Proteomes" id="UP000242515"/>
    </source>
</evidence>
<dbReference type="EMBL" id="FOGC01000026">
    <property type="protein sequence ID" value="SER31458.1"/>
    <property type="molecule type" value="Genomic_DNA"/>
</dbReference>
<dbReference type="PANTHER" id="PTHR36504">
    <property type="entry name" value="LIPOPOLYSACCHARIDE EXPORT SYSTEM PROTEIN LPTA"/>
    <property type="match status" value="1"/>
</dbReference>
<dbReference type="InterPro" id="IPR014340">
    <property type="entry name" value="LptA"/>
</dbReference>
<evidence type="ECO:0000256" key="1">
    <source>
        <dbReference type="ARBA" id="ARBA00022448"/>
    </source>
</evidence>
<evidence type="ECO:0000313" key="5">
    <source>
        <dbReference type="EMBL" id="SER31458.1"/>
    </source>
</evidence>
<reference evidence="6" key="1">
    <citation type="submission" date="2016-10" db="EMBL/GenBank/DDBJ databases">
        <authorList>
            <person name="Varghese N."/>
            <person name="Submissions S."/>
        </authorList>
    </citation>
    <scope>NUCLEOTIDE SEQUENCE [LARGE SCALE GENOMIC DNA]</scope>
    <source>
        <strain evidence="6">8N4</strain>
    </source>
</reference>
<dbReference type="AlphaFoldDB" id="A0A1H9N6D0"/>
<protein>
    <submittedName>
        <fullName evidence="5">Lipopolysaccharide transport protein LptA</fullName>
    </submittedName>
</protein>
<dbReference type="GO" id="GO:0009279">
    <property type="term" value="C:cell outer membrane"/>
    <property type="evidence" value="ECO:0007669"/>
    <property type="project" value="TreeGrafter"/>
</dbReference>
<gene>
    <name evidence="5" type="ORF">SAMN05216522_1262</name>
</gene>
<organism evidence="5 6">
    <name type="scientific">Rosenbergiella nectarea</name>
    <dbReference type="NCBI Taxonomy" id="988801"/>
    <lineage>
        <taxon>Bacteria</taxon>
        <taxon>Pseudomonadati</taxon>
        <taxon>Pseudomonadota</taxon>
        <taxon>Gammaproteobacteria</taxon>
        <taxon>Enterobacterales</taxon>
        <taxon>Erwiniaceae</taxon>
        <taxon>Rosenbergiella</taxon>
    </lineage>
</organism>
<evidence type="ECO:0000256" key="3">
    <source>
        <dbReference type="ARBA" id="ARBA00022764"/>
    </source>
</evidence>
<dbReference type="Proteomes" id="UP000242515">
    <property type="component" value="Unassembled WGS sequence"/>
</dbReference>
<dbReference type="GO" id="GO:0001530">
    <property type="term" value="F:lipopolysaccharide binding"/>
    <property type="evidence" value="ECO:0007669"/>
    <property type="project" value="InterPro"/>
</dbReference>